<keyword evidence="2" id="KW-1185">Reference proteome</keyword>
<dbReference type="Proteomes" id="UP001206925">
    <property type="component" value="Unassembled WGS sequence"/>
</dbReference>
<dbReference type="AlphaFoldDB" id="A0AAD5GIC7"/>
<organism evidence="1 2">
    <name type="scientific">Ambrosia artemisiifolia</name>
    <name type="common">Common ragweed</name>
    <dbReference type="NCBI Taxonomy" id="4212"/>
    <lineage>
        <taxon>Eukaryota</taxon>
        <taxon>Viridiplantae</taxon>
        <taxon>Streptophyta</taxon>
        <taxon>Embryophyta</taxon>
        <taxon>Tracheophyta</taxon>
        <taxon>Spermatophyta</taxon>
        <taxon>Magnoliopsida</taxon>
        <taxon>eudicotyledons</taxon>
        <taxon>Gunneridae</taxon>
        <taxon>Pentapetalae</taxon>
        <taxon>asterids</taxon>
        <taxon>campanulids</taxon>
        <taxon>Asterales</taxon>
        <taxon>Asteraceae</taxon>
        <taxon>Asteroideae</taxon>
        <taxon>Heliantheae alliance</taxon>
        <taxon>Heliantheae</taxon>
        <taxon>Ambrosia</taxon>
    </lineage>
</organism>
<evidence type="ECO:0000313" key="1">
    <source>
        <dbReference type="EMBL" id="KAI7743830.1"/>
    </source>
</evidence>
<accession>A0AAD5GIC7</accession>
<comment type="caution">
    <text evidence="1">The sequence shown here is derived from an EMBL/GenBank/DDBJ whole genome shotgun (WGS) entry which is preliminary data.</text>
</comment>
<gene>
    <name evidence="1" type="ORF">M8C21_026966</name>
</gene>
<protein>
    <submittedName>
        <fullName evidence="1">Uncharacterized protein</fullName>
    </submittedName>
</protein>
<evidence type="ECO:0000313" key="2">
    <source>
        <dbReference type="Proteomes" id="UP001206925"/>
    </source>
</evidence>
<reference evidence="1" key="1">
    <citation type="submission" date="2022-06" db="EMBL/GenBank/DDBJ databases">
        <title>Uncovering the hologenomic basis of an extraordinary plant invasion.</title>
        <authorList>
            <person name="Bieker V.C."/>
            <person name="Martin M.D."/>
            <person name="Gilbert T."/>
            <person name="Hodgins K."/>
            <person name="Battlay P."/>
            <person name="Petersen B."/>
            <person name="Wilson J."/>
        </authorList>
    </citation>
    <scope>NUCLEOTIDE SEQUENCE</scope>
    <source>
        <strain evidence="1">AA19_3_7</strain>
        <tissue evidence="1">Leaf</tissue>
    </source>
</reference>
<name>A0AAD5GIC7_AMBAR</name>
<proteinExistence type="predicted"/>
<dbReference type="EMBL" id="JAMZMK010007666">
    <property type="protein sequence ID" value="KAI7743830.1"/>
    <property type="molecule type" value="Genomic_DNA"/>
</dbReference>
<sequence length="88" mass="9503">MTSVGAQRLETVAPPFKWGANDLLEIGSLKASESGMGRVANDTYLAFMGNATTEGERDNLLLAAKKIRKMFQHCDACSLDTSFSEADT</sequence>